<organism evidence="2 3">
    <name type="scientific">Phormidium yuhuli AB48</name>
    <dbReference type="NCBI Taxonomy" id="2940671"/>
    <lineage>
        <taxon>Bacteria</taxon>
        <taxon>Bacillati</taxon>
        <taxon>Cyanobacteriota</taxon>
        <taxon>Cyanophyceae</taxon>
        <taxon>Oscillatoriophycideae</taxon>
        <taxon>Oscillatoriales</taxon>
        <taxon>Oscillatoriaceae</taxon>
        <taxon>Phormidium</taxon>
        <taxon>Phormidium yuhuli</taxon>
    </lineage>
</organism>
<dbReference type="Pfam" id="PF07521">
    <property type="entry name" value="RMMBL"/>
    <property type="match status" value="1"/>
</dbReference>
<dbReference type="PANTHER" id="PTHR11203">
    <property type="entry name" value="CLEAVAGE AND POLYADENYLATION SPECIFICITY FACTOR FAMILY MEMBER"/>
    <property type="match status" value="1"/>
</dbReference>
<dbReference type="InterPro" id="IPR001279">
    <property type="entry name" value="Metallo-B-lactamas"/>
</dbReference>
<proteinExistence type="predicted"/>
<dbReference type="InterPro" id="IPR050698">
    <property type="entry name" value="MBL"/>
</dbReference>
<accession>A0ABY5ASQ0</accession>
<evidence type="ECO:0000313" key="3">
    <source>
        <dbReference type="Proteomes" id="UP001056708"/>
    </source>
</evidence>
<keyword evidence="3" id="KW-1185">Reference proteome</keyword>
<sequence length="529" mass="59682">MSLQLECLAYGVGHAQEGLCLQLRIGPYQVLLDCGIRDLSPLLGDLHHGAPQIDCVISSHAHGDHARGLLALRQAYPHLPIYASEVTAQLLPLNWLHLGEIPEICQALPWRTAVEIAPHLWLELFPAGHLPGASLVRLTYDGGDRPYCAVYTGDFLLSNSRLADGLPLEEVRNWHPDVLIVEGSYGTARYPRRRTQENELAERINRALADNHLILMPVPRLGLGQELLMLLRSHHHFTGRNIDLWVDASLAAGCDRYLELLPHLPTAVQNFARHQPLFWDDRIRPRMRRLNPDTHLGDVPTILLTDIESDWQRFCANDNRSWLILYPLHPGHPGPDDGLDDAPQIHLDTYLLSSHCDRSGTSQLIHNLRPQHIIFVHGSPNYLADLANLEELCNRYQIHCPAAGKLVQLPLRDKRPPTELPDSRYQGEVSEDGKRVIFHLDKALSQDSRWHNFADTGLVETRWQGDELVLRGISQRELLGRERALQIPPSLPCCANCAYYRAQQCFNPDSPLYGFKVTADGTCSVFEPL</sequence>
<reference evidence="2" key="1">
    <citation type="submission" date="2022-06" db="EMBL/GenBank/DDBJ databases">
        <title>Genome sequence of Phormidium yuhuli AB48 isolated from an industrial photobioreactor environment.</title>
        <authorList>
            <person name="Qiu Y."/>
            <person name="Noonan A.J.C."/>
            <person name="Dofher K."/>
            <person name="Koch M."/>
            <person name="Kieft B."/>
            <person name="Lin X."/>
            <person name="Ziels R.M."/>
            <person name="Hallam S.J."/>
        </authorList>
    </citation>
    <scope>NUCLEOTIDE SEQUENCE</scope>
    <source>
        <strain evidence="2">AB48</strain>
    </source>
</reference>
<dbReference type="SMART" id="SM00849">
    <property type="entry name" value="Lactamase_B"/>
    <property type="match status" value="1"/>
</dbReference>
<dbReference type="Pfam" id="PF00753">
    <property type="entry name" value="Lactamase_B"/>
    <property type="match status" value="1"/>
</dbReference>
<dbReference type="InterPro" id="IPR036866">
    <property type="entry name" value="RibonucZ/Hydroxyglut_hydro"/>
</dbReference>
<dbReference type="PANTHER" id="PTHR11203:SF37">
    <property type="entry name" value="INTEGRATOR COMPLEX SUBUNIT 11"/>
    <property type="match status" value="1"/>
</dbReference>
<dbReference type="Proteomes" id="UP001056708">
    <property type="component" value="Chromosome"/>
</dbReference>
<protein>
    <submittedName>
        <fullName evidence="2">MBL fold metallo-hydrolase</fullName>
    </submittedName>
</protein>
<feature type="domain" description="Metallo-beta-lactamase" evidence="1">
    <location>
        <begin position="17"/>
        <end position="212"/>
    </location>
</feature>
<dbReference type="Gene3D" id="3.60.15.10">
    <property type="entry name" value="Ribonuclease Z/Hydroxyacylglutathione hydrolase-like"/>
    <property type="match status" value="1"/>
</dbReference>
<dbReference type="EMBL" id="CP098611">
    <property type="protein sequence ID" value="USR92045.1"/>
    <property type="molecule type" value="Genomic_DNA"/>
</dbReference>
<dbReference type="RefSeq" id="WP_252664124.1">
    <property type="nucleotide sequence ID" value="NZ_CP098611.1"/>
</dbReference>
<evidence type="ECO:0000313" key="2">
    <source>
        <dbReference type="EMBL" id="USR92045.1"/>
    </source>
</evidence>
<evidence type="ECO:0000259" key="1">
    <source>
        <dbReference type="SMART" id="SM00849"/>
    </source>
</evidence>
<gene>
    <name evidence="2" type="ORF">NEA10_04790</name>
</gene>
<dbReference type="SUPFAM" id="SSF56281">
    <property type="entry name" value="Metallo-hydrolase/oxidoreductase"/>
    <property type="match status" value="1"/>
</dbReference>
<name>A0ABY5ASQ0_9CYAN</name>
<dbReference type="InterPro" id="IPR011108">
    <property type="entry name" value="RMMBL"/>
</dbReference>